<keyword evidence="2" id="KW-0808">Transferase</keyword>
<dbReference type="SUPFAM" id="SSF53335">
    <property type="entry name" value="S-adenosyl-L-methionine-dependent methyltransferases"/>
    <property type="match status" value="1"/>
</dbReference>
<dbReference type="PANTHER" id="PTHR24422:SF8">
    <property type="entry name" value="CHEMOTAXIS PROTEIN"/>
    <property type="match status" value="1"/>
</dbReference>
<keyword evidence="3" id="KW-1185">Reference proteome</keyword>
<dbReference type="EMBL" id="QMFY01000005">
    <property type="protein sequence ID" value="RAW01020.1"/>
    <property type="molecule type" value="Genomic_DNA"/>
</dbReference>
<keyword evidence="2" id="KW-0489">Methyltransferase</keyword>
<dbReference type="GO" id="GO:0032259">
    <property type="term" value="P:methylation"/>
    <property type="evidence" value="ECO:0007669"/>
    <property type="project" value="UniProtKB-KW"/>
</dbReference>
<dbReference type="SMART" id="SM00138">
    <property type="entry name" value="MeTrc"/>
    <property type="match status" value="1"/>
</dbReference>
<dbReference type="PROSITE" id="PS50123">
    <property type="entry name" value="CHER"/>
    <property type="match status" value="1"/>
</dbReference>
<protein>
    <submittedName>
        <fullName evidence="2">Protein-glutamate O-methyltransferase CheR</fullName>
    </submittedName>
</protein>
<dbReference type="PRINTS" id="PR00996">
    <property type="entry name" value="CHERMTFRASE"/>
</dbReference>
<dbReference type="SUPFAM" id="SSF47757">
    <property type="entry name" value="Chemotaxis receptor methyltransferase CheR, N-terminal domain"/>
    <property type="match status" value="1"/>
</dbReference>
<dbReference type="PANTHER" id="PTHR24422">
    <property type="entry name" value="CHEMOTAXIS PROTEIN METHYLTRANSFERASE"/>
    <property type="match status" value="1"/>
</dbReference>
<dbReference type="Proteomes" id="UP000251889">
    <property type="component" value="Unassembled WGS sequence"/>
</dbReference>
<organism evidence="2 3">
    <name type="scientific">Pseudochryseolinea flava</name>
    <dbReference type="NCBI Taxonomy" id="2059302"/>
    <lineage>
        <taxon>Bacteria</taxon>
        <taxon>Pseudomonadati</taxon>
        <taxon>Bacteroidota</taxon>
        <taxon>Cytophagia</taxon>
        <taxon>Cytophagales</taxon>
        <taxon>Fulvivirgaceae</taxon>
        <taxon>Pseudochryseolinea</taxon>
    </lineage>
</organism>
<evidence type="ECO:0000259" key="1">
    <source>
        <dbReference type="PROSITE" id="PS50123"/>
    </source>
</evidence>
<sequence>MYTPVDVSEEEMNSLTQSILTRYGIDFTCYEPKSLRRRIVRVLSVFNFTSIHELWVRLLRDPNFIFSFMNEISVGMTSMFRDPILWKNLRKRMTHDYSASDSVSIWHAGCSTGEEVYSMGILLKEAQLNQKTKAIATDINQDAIATAKQGIYHKIKMIENENNYRQYNAYSDFSKYYTTQGKDATMDASLIDHVSFSYHNLISDRTIGQYDMILCRNVMIYFDNKAKAKLLEKFYNALKPGGYFIIGFYDTMLPVINQNEFKIVDEEAKIFMKQ</sequence>
<evidence type="ECO:0000313" key="3">
    <source>
        <dbReference type="Proteomes" id="UP000251889"/>
    </source>
</evidence>
<proteinExistence type="predicted"/>
<dbReference type="CDD" id="cd02440">
    <property type="entry name" value="AdoMet_MTases"/>
    <property type="match status" value="1"/>
</dbReference>
<dbReference type="InterPro" id="IPR029063">
    <property type="entry name" value="SAM-dependent_MTases_sf"/>
</dbReference>
<dbReference type="InterPro" id="IPR022641">
    <property type="entry name" value="CheR_N"/>
</dbReference>
<dbReference type="InterPro" id="IPR022642">
    <property type="entry name" value="CheR_C"/>
</dbReference>
<dbReference type="RefSeq" id="WP_112747175.1">
    <property type="nucleotide sequence ID" value="NZ_QMFY01000005.1"/>
</dbReference>
<dbReference type="InterPro" id="IPR000780">
    <property type="entry name" value="CheR_MeTrfase"/>
</dbReference>
<gene>
    <name evidence="2" type="ORF">DQQ10_12365</name>
</gene>
<dbReference type="Gene3D" id="3.40.50.150">
    <property type="entry name" value="Vaccinia Virus protein VP39"/>
    <property type="match status" value="1"/>
</dbReference>
<dbReference type="AlphaFoldDB" id="A0A364Y2L5"/>
<dbReference type="InterPro" id="IPR050903">
    <property type="entry name" value="Bact_Chemotaxis_MeTrfase"/>
</dbReference>
<dbReference type="Pfam" id="PF01739">
    <property type="entry name" value="CheR"/>
    <property type="match status" value="1"/>
</dbReference>
<dbReference type="GO" id="GO:0008757">
    <property type="term" value="F:S-adenosylmethionine-dependent methyltransferase activity"/>
    <property type="evidence" value="ECO:0007669"/>
    <property type="project" value="InterPro"/>
</dbReference>
<name>A0A364Y2L5_9BACT</name>
<dbReference type="OrthoDB" id="9816309at2"/>
<evidence type="ECO:0000313" key="2">
    <source>
        <dbReference type="EMBL" id="RAW01020.1"/>
    </source>
</evidence>
<accession>A0A364Y2L5</accession>
<comment type="caution">
    <text evidence="2">The sequence shown here is derived from an EMBL/GenBank/DDBJ whole genome shotgun (WGS) entry which is preliminary data.</text>
</comment>
<dbReference type="Pfam" id="PF03705">
    <property type="entry name" value="CheR_N"/>
    <property type="match status" value="1"/>
</dbReference>
<reference evidence="2 3" key="1">
    <citation type="submission" date="2018-06" db="EMBL/GenBank/DDBJ databases">
        <title>Chryseolinea flavus sp. nov., a member of the phylum Bacteroidetes isolated from soil.</title>
        <authorList>
            <person name="Li Y."/>
            <person name="Wang J."/>
        </authorList>
    </citation>
    <scope>NUCLEOTIDE SEQUENCE [LARGE SCALE GENOMIC DNA]</scope>
    <source>
        <strain evidence="2 3">SDU1-6</strain>
    </source>
</reference>
<feature type="domain" description="CheR-type methyltransferase" evidence="1">
    <location>
        <begin position="1"/>
        <end position="274"/>
    </location>
</feature>